<dbReference type="FunFam" id="1.10.287.1080:FF:000002">
    <property type="entry name" value="Histidine biosynthesis bifunctional protein HisIE"/>
    <property type="match status" value="1"/>
</dbReference>
<accession>A0A6I4T977</accession>
<evidence type="ECO:0000256" key="6">
    <source>
        <dbReference type="ARBA" id="ARBA00013336"/>
    </source>
</evidence>
<dbReference type="UniPathway" id="UPA00031">
    <property type="reaction ID" value="UER00007"/>
</dbReference>
<reference evidence="15 16" key="1">
    <citation type="submission" date="2019-12" db="EMBL/GenBank/DDBJ databases">
        <title>Genomic-based taxomic classification of the family Erythrobacteraceae.</title>
        <authorList>
            <person name="Xu L."/>
        </authorList>
    </citation>
    <scope>NUCLEOTIDE SEQUENCE [LARGE SCALE GENOMIC DNA]</scope>
    <source>
        <strain evidence="15 16">LMG 29518</strain>
    </source>
</reference>
<comment type="pathway">
    <text evidence="3 13">Amino-acid biosynthesis; L-histidine biosynthesis; L-histidine from 5-phospho-alpha-D-ribose 1-diphosphate: step 2/9.</text>
</comment>
<dbReference type="GO" id="GO:0004636">
    <property type="term" value="F:phosphoribosyl-ATP diphosphatase activity"/>
    <property type="evidence" value="ECO:0007669"/>
    <property type="project" value="UniProtKB-UniRule"/>
</dbReference>
<keyword evidence="7 13" id="KW-0963">Cytoplasm</keyword>
<dbReference type="Pfam" id="PF01503">
    <property type="entry name" value="PRA-PH"/>
    <property type="match status" value="1"/>
</dbReference>
<comment type="subcellular location">
    <subcellularLocation>
        <location evidence="2 13">Cytoplasm</location>
    </subcellularLocation>
</comment>
<keyword evidence="12 13" id="KW-0368">Histidine biosynthesis</keyword>
<dbReference type="CDD" id="cd11534">
    <property type="entry name" value="NTP-PPase_HisIE_like"/>
    <property type="match status" value="1"/>
</dbReference>
<keyword evidence="8 13" id="KW-0028">Amino-acid biosynthesis</keyword>
<keyword evidence="9 13" id="KW-0547">Nucleotide-binding</keyword>
<dbReference type="PANTHER" id="PTHR42945">
    <property type="entry name" value="HISTIDINE BIOSYNTHESIS BIFUNCTIONAL PROTEIN"/>
    <property type="match status" value="1"/>
</dbReference>
<evidence type="ECO:0000256" key="1">
    <source>
        <dbReference type="ARBA" id="ARBA00001460"/>
    </source>
</evidence>
<keyword evidence="16" id="KW-1185">Reference proteome</keyword>
<organism evidence="15 16">
    <name type="scientific">Altericroceibacterium endophyticum</name>
    <dbReference type="NCBI Taxonomy" id="1808508"/>
    <lineage>
        <taxon>Bacteria</taxon>
        <taxon>Pseudomonadati</taxon>
        <taxon>Pseudomonadota</taxon>
        <taxon>Alphaproteobacteria</taxon>
        <taxon>Sphingomonadales</taxon>
        <taxon>Erythrobacteraceae</taxon>
        <taxon>Altericroceibacterium</taxon>
    </lineage>
</organism>
<dbReference type="GO" id="GO:0005524">
    <property type="term" value="F:ATP binding"/>
    <property type="evidence" value="ECO:0007669"/>
    <property type="project" value="UniProtKB-KW"/>
</dbReference>
<evidence type="ECO:0000256" key="10">
    <source>
        <dbReference type="ARBA" id="ARBA00022801"/>
    </source>
</evidence>
<name>A0A6I4T977_9SPHN</name>
<evidence type="ECO:0000256" key="14">
    <source>
        <dbReference type="SAM" id="MobiDB-lite"/>
    </source>
</evidence>
<dbReference type="Proteomes" id="UP000438476">
    <property type="component" value="Unassembled WGS sequence"/>
</dbReference>
<evidence type="ECO:0000256" key="4">
    <source>
        <dbReference type="ARBA" id="ARBA00009392"/>
    </source>
</evidence>
<evidence type="ECO:0000313" key="15">
    <source>
        <dbReference type="EMBL" id="MXO66949.1"/>
    </source>
</evidence>
<evidence type="ECO:0000313" key="16">
    <source>
        <dbReference type="Proteomes" id="UP000438476"/>
    </source>
</evidence>
<evidence type="ECO:0000256" key="5">
    <source>
        <dbReference type="ARBA" id="ARBA00012414"/>
    </source>
</evidence>
<dbReference type="OrthoDB" id="9814738at2"/>
<protein>
    <recommendedName>
        <fullName evidence="6 13">Phosphoribosyl-ATP pyrophosphatase</fullName>
        <shortName evidence="13">PRA-PH</shortName>
        <ecNumber evidence="5 13">3.6.1.31</ecNumber>
    </recommendedName>
</protein>
<evidence type="ECO:0000256" key="7">
    <source>
        <dbReference type="ARBA" id="ARBA00022490"/>
    </source>
</evidence>
<evidence type="ECO:0000256" key="8">
    <source>
        <dbReference type="ARBA" id="ARBA00022605"/>
    </source>
</evidence>
<dbReference type="GO" id="GO:0000105">
    <property type="term" value="P:L-histidine biosynthetic process"/>
    <property type="evidence" value="ECO:0007669"/>
    <property type="project" value="UniProtKB-UniRule"/>
</dbReference>
<dbReference type="GO" id="GO:0005737">
    <property type="term" value="C:cytoplasm"/>
    <property type="evidence" value="ECO:0007669"/>
    <property type="project" value="UniProtKB-SubCell"/>
</dbReference>
<evidence type="ECO:0000256" key="9">
    <source>
        <dbReference type="ARBA" id="ARBA00022741"/>
    </source>
</evidence>
<gene>
    <name evidence="13" type="primary">hisE</name>
    <name evidence="15" type="ORF">GRI91_14375</name>
</gene>
<evidence type="ECO:0000256" key="12">
    <source>
        <dbReference type="ARBA" id="ARBA00023102"/>
    </source>
</evidence>
<comment type="similarity">
    <text evidence="4 13">Belongs to the PRA-PH family.</text>
</comment>
<dbReference type="AlphaFoldDB" id="A0A6I4T977"/>
<dbReference type="Gene3D" id="1.10.287.1080">
    <property type="entry name" value="MazG-like"/>
    <property type="match status" value="1"/>
</dbReference>
<dbReference type="InterPro" id="IPR021130">
    <property type="entry name" value="PRib-ATP_PPHydrolase-like"/>
</dbReference>
<dbReference type="InterPro" id="IPR008179">
    <property type="entry name" value="HisE"/>
</dbReference>
<dbReference type="EC" id="3.6.1.31" evidence="5 13"/>
<evidence type="ECO:0000256" key="11">
    <source>
        <dbReference type="ARBA" id="ARBA00022840"/>
    </source>
</evidence>
<dbReference type="HAMAP" id="MF_01020">
    <property type="entry name" value="HisE"/>
    <property type="match status" value="1"/>
</dbReference>
<dbReference type="NCBIfam" id="NF001611">
    <property type="entry name" value="PRK00400.1-3"/>
    <property type="match status" value="1"/>
</dbReference>
<keyword evidence="10 13" id="KW-0378">Hydrolase</keyword>
<dbReference type="NCBIfam" id="NF001613">
    <property type="entry name" value="PRK00400.1-5"/>
    <property type="match status" value="1"/>
</dbReference>
<evidence type="ECO:0000256" key="2">
    <source>
        <dbReference type="ARBA" id="ARBA00004496"/>
    </source>
</evidence>
<comment type="caution">
    <text evidence="15">The sequence shown here is derived from an EMBL/GenBank/DDBJ whole genome shotgun (WGS) entry which is preliminary data.</text>
</comment>
<proteinExistence type="inferred from homology"/>
<dbReference type="RefSeq" id="WP_160737476.1">
    <property type="nucleotide sequence ID" value="NZ_WTYT01000006.1"/>
</dbReference>
<dbReference type="SUPFAM" id="SSF101386">
    <property type="entry name" value="all-alpha NTP pyrophosphatases"/>
    <property type="match status" value="1"/>
</dbReference>
<dbReference type="NCBIfam" id="TIGR03188">
    <property type="entry name" value="histidine_hisI"/>
    <property type="match status" value="1"/>
</dbReference>
<evidence type="ECO:0000256" key="3">
    <source>
        <dbReference type="ARBA" id="ARBA00005204"/>
    </source>
</evidence>
<comment type="catalytic activity">
    <reaction evidence="1 13">
        <text>1-(5-phospho-beta-D-ribosyl)-ATP + H2O = 1-(5-phospho-beta-D-ribosyl)-5'-AMP + diphosphate + H(+)</text>
        <dbReference type="Rhea" id="RHEA:22828"/>
        <dbReference type="ChEBI" id="CHEBI:15377"/>
        <dbReference type="ChEBI" id="CHEBI:15378"/>
        <dbReference type="ChEBI" id="CHEBI:33019"/>
        <dbReference type="ChEBI" id="CHEBI:59457"/>
        <dbReference type="ChEBI" id="CHEBI:73183"/>
        <dbReference type="EC" id="3.6.1.31"/>
    </reaction>
</comment>
<keyword evidence="11 13" id="KW-0067">ATP-binding</keyword>
<evidence type="ECO:0000256" key="13">
    <source>
        <dbReference type="HAMAP-Rule" id="MF_01020"/>
    </source>
</evidence>
<dbReference type="EMBL" id="WTYT01000006">
    <property type="protein sequence ID" value="MXO66949.1"/>
    <property type="molecule type" value="Genomic_DNA"/>
</dbReference>
<dbReference type="PANTHER" id="PTHR42945:SF9">
    <property type="entry name" value="HISTIDINE BIOSYNTHESIS BIFUNCTIONAL PROTEIN HISIE"/>
    <property type="match status" value="1"/>
</dbReference>
<sequence>MTMLNRLEQIIAERRTASPDTSYVAKLNHRGLPVMAQKLGEEAVETVIAALSGERKDVISESADLLFHLLVLLAAKDISLDDVMAELERREGTSGIAEKAARTENTLGEA</sequence>
<feature type="region of interest" description="Disordered" evidence="14">
    <location>
        <begin position="91"/>
        <end position="110"/>
    </location>
</feature>